<comment type="function">
    <text evidence="2">Antitoxin component of a type II toxin-antitoxin (TA) system.</text>
</comment>
<keyword evidence="4" id="KW-1185">Reference proteome</keyword>
<dbReference type="Proteomes" id="UP000238164">
    <property type="component" value="Chromosome 1"/>
</dbReference>
<dbReference type="NCBIfam" id="TIGR01552">
    <property type="entry name" value="phd_fam"/>
    <property type="match status" value="1"/>
</dbReference>
<dbReference type="EMBL" id="LT985188">
    <property type="protein sequence ID" value="SPD86024.1"/>
    <property type="molecule type" value="Genomic_DNA"/>
</dbReference>
<accession>A0A2N9JF50</accession>
<dbReference type="KEGG" id="mgg:MPLG2_0988"/>
<evidence type="ECO:0000256" key="1">
    <source>
        <dbReference type="ARBA" id="ARBA00009981"/>
    </source>
</evidence>
<evidence type="ECO:0000313" key="3">
    <source>
        <dbReference type="EMBL" id="SPD86024.1"/>
    </source>
</evidence>
<dbReference type="InterPro" id="IPR036165">
    <property type="entry name" value="YefM-like_sf"/>
</dbReference>
<dbReference type="RefSeq" id="WP_105185108.1">
    <property type="nucleotide sequence ID" value="NZ_BAAAGO010000002.1"/>
</dbReference>
<dbReference type="Pfam" id="PF02604">
    <property type="entry name" value="PhdYeFM_antitox"/>
    <property type="match status" value="1"/>
</dbReference>
<dbReference type="PANTHER" id="PTHR33713:SF6">
    <property type="entry name" value="ANTITOXIN YEFM"/>
    <property type="match status" value="1"/>
</dbReference>
<dbReference type="AlphaFoldDB" id="A0A2N9JF50"/>
<evidence type="ECO:0000313" key="4">
    <source>
        <dbReference type="Proteomes" id="UP000238164"/>
    </source>
</evidence>
<comment type="similarity">
    <text evidence="1 2">Belongs to the phD/YefM antitoxin family.</text>
</comment>
<dbReference type="SUPFAM" id="SSF143120">
    <property type="entry name" value="YefM-like"/>
    <property type="match status" value="1"/>
</dbReference>
<dbReference type="InterPro" id="IPR006442">
    <property type="entry name" value="Antitoxin_Phd/YefM"/>
</dbReference>
<reference evidence="3 4" key="1">
    <citation type="submission" date="2018-02" db="EMBL/GenBank/DDBJ databases">
        <authorList>
            <person name="Cohen D.B."/>
            <person name="Kent A.D."/>
        </authorList>
    </citation>
    <scope>NUCLEOTIDE SEQUENCE [LARGE SCALE GENOMIC DNA]</scope>
    <source>
        <strain evidence="3">1</strain>
    </source>
</reference>
<protein>
    <recommendedName>
        <fullName evidence="2">Antitoxin</fullName>
    </recommendedName>
</protein>
<proteinExistence type="inferred from homology"/>
<organism evidence="3 4">
    <name type="scientific">Micropruina glycogenica</name>
    <dbReference type="NCBI Taxonomy" id="75385"/>
    <lineage>
        <taxon>Bacteria</taxon>
        <taxon>Bacillati</taxon>
        <taxon>Actinomycetota</taxon>
        <taxon>Actinomycetes</taxon>
        <taxon>Propionibacteriales</taxon>
        <taxon>Nocardioidaceae</taxon>
        <taxon>Micropruina</taxon>
    </lineage>
</organism>
<name>A0A2N9JF50_9ACTN</name>
<dbReference type="OrthoDB" id="9802003at2"/>
<dbReference type="Gene3D" id="3.40.1620.10">
    <property type="entry name" value="YefM-like domain"/>
    <property type="match status" value="1"/>
</dbReference>
<gene>
    <name evidence="3" type="primary">yefM</name>
    <name evidence="3" type="ORF">MPLG2_0988</name>
</gene>
<dbReference type="Gene3D" id="6.10.250.330">
    <property type="match status" value="1"/>
</dbReference>
<evidence type="ECO:0000256" key="2">
    <source>
        <dbReference type="RuleBase" id="RU362080"/>
    </source>
</evidence>
<dbReference type="InterPro" id="IPR051405">
    <property type="entry name" value="phD/YefM_antitoxin"/>
</dbReference>
<dbReference type="PANTHER" id="PTHR33713">
    <property type="entry name" value="ANTITOXIN YAFN-RELATED"/>
    <property type="match status" value="1"/>
</dbReference>
<sequence>MSTMSASEARKNLFPLLGQVNEDHDVVRITSKAGNAVLISEADYEAWQTTRHLFSTPANARRLLGSIQEWHDGNLVTEALPEDAEGDE</sequence>